<dbReference type="Proteomes" id="UP001142325">
    <property type="component" value="Unassembled WGS sequence"/>
</dbReference>
<evidence type="ECO:0000256" key="2">
    <source>
        <dbReference type="RuleBase" id="RU003875"/>
    </source>
</evidence>
<dbReference type="PANTHER" id="PTHR42932">
    <property type="entry name" value="GENERAL STRESS PROTEIN 20U"/>
    <property type="match status" value="1"/>
</dbReference>
<organism evidence="5 6">
    <name type="scientific">Microbacterium keratanolyticum</name>
    <dbReference type="NCBI Taxonomy" id="67574"/>
    <lineage>
        <taxon>Bacteria</taxon>
        <taxon>Bacillati</taxon>
        <taxon>Actinomycetota</taxon>
        <taxon>Actinomycetes</taxon>
        <taxon>Micrococcales</taxon>
        <taxon>Microbacteriaceae</taxon>
        <taxon>Microbacterium</taxon>
    </lineage>
</organism>
<dbReference type="PRINTS" id="PR01346">
    <property type="entry name" value="HELNAPAPROT"/>
</dbReference>
<dbReference type="AlphaFoldDB" id="A0A9W6HSA1"/>
<evidence type="ECO:0000256" key="1">
    <source>
        <dbReference type="ARBA" id="ARBA00009497"/>
    </source>
</evidence>
<gene>
    <name evidence="5" type="ORF">GCM10017596_16620</name>
</gene>
<dbReference type="GO" id="GO:0008199">
    <property type="term" value="F:ferric iron binding"/>
    <property type="evidence" value="ECO:0007669"/>
    <property type="project" value="InterPro"/>
</dbReference>
<dbReference type="Pfam" id="PF00210">
    <property type="entry name" value="Ferritin"/>
    <property type="match status" value="1"/>
</dbReference>
<evidence type="ECO:0000313" key="6">
    <source>
        <dbReference type="Proteomes" id="UP001142325"/>
    </source>
</evidence>
<comment type="similarity">
    <text evidence="1 2">Belongs to the Dps family.</text>
</comment>
<dbReference type="PIRSF" id="PIRSF005900">
    <property type="entry name" value="Dps"/>
    <property type="match status" value="1"/>
</dbReference>
<dbReference type="EMBL" id="BSET01000001">
    <property type="protein sequence ID" value="GLK01947.1"/>
    <property type="molecule type" value="Genomic_DNA"/>
</dbReference>
<feature type="region of interest" description="Disordered" evidence="3">
    <location>
        <begin position="1"/>
        <end position="22"/>
    </location>
</feature>
<evidence type="ECO:0000259" key="4">
    <source>
        <dbReference type="Pfam" id="PF00210"/>
    </source>
</evidence>
<dbReference type="InterPro" id="IPR009078">
    <property type="entry name" value="Ferritin-like_SF"/>
</dbReference>
<dbReference type="InterPro" id="IPR012347">
    <property type="entry name" value="Ferritin-like"/>
</dbReference>
<name>A0A9W6HSA1_9MICO</name>
<evidence type="ECO:0000256" key="3">
    <source>
        <dbReference type="SAM" id="MobiDB-lite"/>
    </source>
</evidence>
<evidence type="ECO:0000313" key="5">
    <source>
        <dbReference type="EMBL" id="GLK01947.1"/>
    </source>
</evidence>
<dbReference type="CDD" id="cd01043">
    <property type="entry name" value="DPS"/>
    <property type="match status" value="1"/>
</dbReference>
<accession>A0A9W6HSA1</accession>
<feature type="compositionally biased region" description="Polar residues" evidence="3">
    <location>
        <begin position="1"/>
        <end position="11"/>
    </location>
</feature>
<feature type="domain" description="Ferritin/DPS" evidence="4">
    <location>
        <begin position="31"/>
        <end position="165"/>
    </location>
</feature>
<reference evidence="5" key="1">
    <citation type="journal article" date="2014" name="Int. J. Syst. Evol. Microbiol.">
        <title>Complete genome sequence of Corynebacterium casei LMG S-19264T (=DSM 44701T), isolated from a smear-ripened cheese.</title>
        <authorList>
            <consortium name="US DOE Joint Genome Institute (JGI-PGF)"/>
            <person name="Walter F."/>
            <person name="Albersmeier A."/>
            <person name="Kalinowski J."/>
            <person name="Ruckert C."/>
        </authorList>
    </citation>
    <scope>NUCLEOTIDE SEQUENCE</scope>
    <source>
        <strain evidence="5">VKM Ac-1958</strain>
    </source>
</reference>
<protein>
    <submittedName>
        <fullName evidence="5">DNA starvation/stationary phase protection protein</fullName>
    </submittedName>
</protein>
<dbReference type="SUPFAM" id="SSF47240">
    <property type="entry name" value="Ferritin-like"/>
    <property type="match status" value="1"/>
</dbReference>
<dbReference type="InterPro" id="IPR008331">
    <property type="entry name" value="Ferritin_DPS_dom"/>
</dbReference>
<comment type="caution">
    <text evidence="5">The sequence shown here is derived from an EMBL/GenBank/DDBJ whole genome shotgun (WGS) entry which is preliminary data.</text>
</comment>
<dbReference type="InterPro" id="IPR002177">
    <property type="entry name" value="DPS_DNA-bd"/>
</dbReference>
<proteinExistence type="inferred from homology"/>
<keyword evidence="6" id="KW-1185">Reference proteome</keyword>
<reference evidence="5" key="2">
    <citation type="submission" date="2023-01" db="EMBL/GenBank/DDBJ databases">
        <authorList>
            <person name="Sun Q."/>
            <person name="Evtushenko L."/>
        </authorList>
    </citation>
    <scope>NUCLEOTIDE SEQUENCE</scope>
    <source>
        <strain evidence="5">VKM Ac-1958</strain>
    </source>
</reference>
<dbReference type="Gene3D" id="1.20.1260.10">
    <property type="match status" value="1"/>
</dbReference>
<dbReference type="PANTHER" id="PTHR42932:SF2">
    <property type="entry name" value="DNA PROTECTION DURING STARVATION PROTEIN 1"/>
    <property type="match status" value="1"/>
</dbReference>
<sequence>MTQNEESTMAKTTRRQNAEHGFTASGDLATALQRVLVDLLDLAMQGKQAHWNVVGRNFRDMHRQLDEIIDAARGFSDTVAERMRAIHAVPDGRTATVAEASSLPGFPEGEVSTDDVVDLITERLEAAVQTMRDVHDGVDEEDPTSADILHAVIESLEQFAWMVSAEKRTPAKSTARAKAASKG</sequence>